<evidence type="ECO:0000313" key="2">
    <source>
        <dbReference type="EMBL" id="MBA0581614.1"/>
    </source>
</evidence>
<feature type="transmembrane region" description="Helical" evidence="1">
    <location>
        <begin position="44"/>
        <end position="63"/>
    </location>
</feature>
<keyword evidence="1" id="KW-0472">Membrane</keyword>
<comment type="caution">
    <text evidence="2">The sequence shown here is derived from an EMBL/GenBank/DDBJ whole genome shotgun (WGS) entry which is preliminary data.</text>
</comment>
<evidence type="ECO:0000256" key="1">
    <source>
        <dbReference type="SAM" id="Phobius"/>
    </source>
</evidence>
<dbReference type="Proteomes" id="UP000593578">
    <property type="component" value="Unassembled WGS sequence"/>
</dbReference>
<name>A0A7J8NXN8_GOSRA</name>
<gene>
    <name evidence="2" type="ORF">Gorai_023789</name>
</gene>
<accession>A0A7J8NXN8</accession>
<proteinExistence type="predicted"/>
<feature type="transmembrane region" description="Helical" evidence="1">
    <location>
        <begin position="7"/>
        <end position="32"/>
    </location>
</feature>
<dbReference type="AlphaFoldDB" id="A0A7J8NXN8"/>
<protein>
    <submittedName>
        <fullName evidence="2">Uncharacterized protein</fullName>
    </submittedName>
</protein>
<organism evidence="2 3">
    <name type="scientific">Gossypium raimondii</name>
    <name type="common">Peruvian cotton</name>
    <name type="synonym">Gossypium klotzschianum subsp. raimondii</name>
    <dbReference type="NCBI Taxonomy" id="29730"/>
    <lineage>
        <taxon>Eukaryota</taxon>
        <taxon>Viridiplantae</taxon>
        <taxon>Streptophyta</taxon>
        <taxon>Embryophyta</taxon>
        <taxon>Tracheophyta</taxon>
        <taxon>Spermatophyta</taxon>
        <taxon>Magnoliopsida</taxon>
        <taxon>eudicotyledons</taxon>
        <taxon>Gunneridae</taxon>
        <taxon>Pentapetalae</taxon>
        <taxon>rosids</taxon>
        <taxon>malvids</taxon>
        <taxon>Malvales</taxon>
        <taxon>Malvaceae</taxon>
        <taxon>Malvoideae</taxon>
        <taxon>Gossypium</taxon>
    </lineage>
</organism>
<keyword evidence="1" id="KW-1133">Transmembrane helix</keyword>
<sequence length="78" mass="8905">MIVINVFFSLIIIVYGSDHVLVRIIIANFGGFPNEYILLVKEFAGIYTTFAVFEAVFTVWNLCPRLKNLKKRQGHTLA</sequence>
<evidence type="ECO:0000313" key="3">
    <source>
        <dbReference type="Proteomes" id="UP000593578"/>
    </source>
</evidence>
<dbReference type="EMBL" id="JABEZZ010000003">
    <property type="protein sequence ID" value="MBA0581614.1"/>
    <property type="molecule type" value="Genomic_DNA"/>
</dbReference>
<keyword evidence="1" id="KW-0812">Transmembrane</keyword>
<reference evidence="2 3" key="1">
    <citation type="journal article" date="2019" name="Genome Biol. Evol.">
        <title>Insights into the evolution of the New World diploid cottons (Gossypium, subgenus Houzingenia) based on genome sequencing.</title>
        <authorList>
            <person name="Grover C.E."/>
            <person name="Arick M.A. 2nd"/>
            <person name="Thrash A."/>
            <person name="Conover J.L."/>
            <person name="Sanders W.S."/>
            <person name="Peterson D.G."/>
            <person name="Frelichowski J.E."/>
            <person name="Scheffler J.A."/>
            <person name="Scheffler B.E."/>
            <person name="Wendel J.F."/>
        </authorList>
    </citation>
    <scope>NUCLEOTIDE SEQUENCE [LARGE SCALE GENOMIC DNA]</scope>
    <source>
        <strain evidence="2">8</strain>
        <tissue evidence="2">Leaf</tissue>
    </source>
</reference>